<reference evidence="5" key="1">
    <citation type="journal article" date="2015" name="Nature">
        <title>Complex archaea that bridge the gap between prokaryotes and eukaryotes.</title>
        <authorList>
            <person name="Spang A."/>
            <person name="Saw J.H."/>
            <person name="Jorgensen S.L."/>
            <person name="Zaremba-Niedzwiedzka K."/>
            <person name="Martijn J."/>
            <person name="Lind A.E."/>
            <person name="van Eijk R."/>
            <person name="Schleper C."/>
            <person name="Guy L."/>
            <person name="Ettema T.J."/>
        </authorList>
    </citation>
    <scope>NUCLEOTIDE SEQUENCE</scope>
</reference>
<dbReference type="PROSITE" id="PS50987">
    <property type="entry name" value="HTH_ARSR_2"/>
    <property type="match status" value="1"/>
</dbReference>
<dbReference type="AlphaFoldDB" id="A0A0F9D6M0"/>
<dbReference type="GO" id="GO:0003677">
    <property type="term" value="F:DNA binding"/>
    <property type="evidence" value="ECO:0007669"/>
    <property type="project" value="UniProtKB-KW"/>
</dbReference>
<dbReference type="SMART" id="SM00418">
    <property type="entry name" value="HTH_ARSR"/>
    <property type="match status" value="1"/>
</dbReference>
<dbReference type="InterPro" id="IPR001845">
    <property type="entry name" value="HTH_ArsR_DNA-bd_dom"/>
</dbReference>
<dbReference type="GO" id="GO:0003700">
    <property type="term" value="F:DNA-binding transcription factor activity"/>
    <property type="evidence" value="ECO:0007669"/>
    <property type="project" value="InterPro"/>
</dbReference>
<organism evidence="5">
    <name type="scientific">marine sediment metagenome</name>
    <dbReference type="NCBI Taxonomy" id="412755"/>
    <lineage>
        <taxon>unclassified sequences</taxon>
        <taxon>metagenomes</taxon>
        <taxon>ecological metagenomes</taxon>
    </lineage>
</organism>
<dbReference type="PANTHER" id="PTHR33154:SF35">
    <property type="entry name" value="TRANSCRIPTIONAL REGULATOR, ARSR FAMILY"/>
    <property type="match status" value="1"/>
</dbReference>
<dbReference type="InterPro" id="IPR036388">
    <property type="entry name" value="WH-like_DNA-bd_sf"/>
</dbReference>
<name>A0A0F9D6M0_9ZZZZ</name>
<dbReference type="PANTHER" id="PTHR33154">
    <property type="entry name" value="TRANSCRIPTIONAL REGULATOR, ARSR FAMILY"/>
    <property type="match status" value="1"/>
</dbReference>
<dbReference type="InterPro" id="IPR051081">
    <property type="entry name" value="HTH_MetalResp_TranReg"/>
</dbReference>
<keyword evidence="3" id="KW-0804">Transcription</keyword>
<gene>
    <name evidence="5" type="ORF">LCGC14_2525660</name>
</gene>
<protein>
    <recommendedName>
        <fullName evidence="4">HTH arsR-type domain-containing protein</fullName>
    </recommendedName>
</protein>
<proteinExistence type="predicted"/>
<dbReference type="EMBL" id="LAZR01040851">
    <property type="protein sequence ID" value="KKL13446.1"/>
    <property type="molecule type" value="Genomic_DNA"/>
</dbReference>
<dbReference type="SUPFAM" id="SSF46785">
    <property type="entry name" value="Winged helix' DNA-binding domain"/>
    <property type="match status" value="1"/>
</dbReference>
<dbReference type="CDD" id="cd00090">
    <property type="entry name" value="HTH_ARSR"/>
    <property type="match status" value="1"/>
</dbReference>
<keyword evidence="2" id="KW-0238">DNA-binding</keyword>
<evidence type="ECO:0000256" key="2">
    <source>
        <dbReference type="ARBA" id="ARBA00023125"/>
    </source>
</evidence>
<keyword evidence="1" id="KW-0805">Transcription regulation</keyword>
<evidence type="ECO:0000259" key="4">
    <source>
        <dbReference type="PROSITE" id="PS50987"/>
    </source>
</evidence>
<sequence length="92" mass="10752">MEPKRLIEDLLGSRARVKILKALALHEELTISLLIQKTKLNHALVSKHLRNLIDADLVQEKKFGRIKIYRYKIENVIARSFQTFLKIWEGEG</sequence>
<dbReference type="InterPro" id="IPR011991">
    <property type="entry name" value="ArsR-like_HTH"/>
</dbReference>
<dbReference type="Gene3D" id="1.10.10.10">
    <property type="entry name" value="Winged helix-like DNA-binding domain superfamily/Winged helix DNA-binding domain"/>
    <property type="match status" value="1"/>
</dbReference>
<dbReference type="Pfam" id="PF01022">
    <property type="entry name" value="HTH_5"/>
    <property type="match status" value="1"/>
</dbReference>
<evidence type="ECO:0000256" key="1">
    <source>
        <dbReference type="ARBA" id="ARBA00023015"/>
    </source>
</evidence>
<evidence type="ECO:0000313" key="5">
    <source>
        <dbReference type="EMBL" id="KKL13446.1"/>
    </source>
</evidence>
<comment type="caution">
    <text evidence="5">The sequence shown here is derived from an EMBL/GenBank/DDBJ whole genome shotgun (WGS) entry which is preliminary data.</text>
</comment>
<feature type="domain" description="HTH arsR-type" evidence="4">
    <location>
        <begin position="1"/>
        <end position="91"/>
    </location>
</feature>
<accession>A0A0F9D6M0</accession>
<evidence type="ECO:0000256" key="3">
    <source>
        <dbReference type="ARBA" id="ARBA00023163"/>
    </source>
</evidence>
<dbReference type="InterPro" id="IPR036390">
    <property type="entry name" value="WH_DNA-bd_sf"/>
</dbReference>